<dbReference type="OrthoDB" id="2080525at2"/>
<dbReference type="STRING" id="1121256.SAMN02746089_00664"/>
<dbReference type="EMBL" id="FQVH01000004">
    <property type="protein sequence ID" value="SHE69986.1"/>
    <property type="molecule type" value="Genomic_DNA"/>
</dbReference>
<evidence type="ECO:0000313" key="3">
    <source>
        <dbReference type="Proteomes" id="UP000184088"/>
    </source>
</evidence>
<dbReference type="Proteomes" id="UP000184088">
    <property type="component" value="Unassembled WGS sequence"/>
</dbReference>
<accession>A0A1M4VLM2</accession>
<dbReference type="RefSeq" id="WP_073341749.1">
    <property type="nucleotide sequence ID" value="NZ_FQVH01000004.1"/>
</dbReference>
<evidence type="ECO:0000256" key="1">
    <source>
        <dbReference type="SAM" id="MobiDB-lite"/>
    </source>
</evidence>
<protein>
    <submittedName>
        <fullName evidence="2">Uncharacterized protein</fullName>
    </submittedName>
</protein>
<organism evidence="2 3">
    <name type="scientific">Caldanaerobius fijiensis DSM 17918</name>
    <dbReference type="NCBI Taxonomy" id="1121256"/>
    <lineage>
        <taxon>Bacteria</taxon>
        <taxon>Bacillati</taxon>
        <taxon>Bacillota</taxon>
        <taxon>Clostridia</taxon>
        <taxon>Thermoanaerobacterales</taxon>
        <taxon>Thermoanaerobacteraceae</taxon>
        <taxon>Caldanaerobius</taxon>
    </lineage>
</organism>
<feature type="compositionally biased region" description="Basic and acidic residues" evidence="1">
    <location>
        <begin position="102"/>
        <end position="111"/>
    </location>
</feature>
<dbReference type="AlphaFoldDB" id="A0A1M4VLM2"/>
<name>A0A1M4VLM2_9THEO</name>
<feature type="compositionally biased region" description="Low complexity" evidence="1">
    <location>
        <begin position="75"/>
        <end position="101"/>
    </location>
</feature>
<reference evidence="2 3" key="1">
    <citation type="submission" date="2016-11" db="EMBL/GenBank/DDBJ databases">
        <authorList>
            <person name="Jaros S."/>
            <person name="Januszkiewicz K."/>
            <person name="Wedrychowicz H."/>
        </authorList>
    </citation>
    <scope>NUCLEOTIDE SEQUENCE [LARGE SCALE GENOMIC DNA]</scope>
    <source>
        <strain evidence="2 3">DSM 17918</strain>
    </source>
</reference>
<evidence type="ECO:0000313" key="2">
    <source>
        <dbReference type="EMBL" id="SHE69986.1"/>
    </source>
</evidence>
<feature type="region of interest" description="Disordered" evidence="1">
    <location>
        <begin position="66"/>
        <end position="122"/>
    </location>
</feature>
<proteinExistence type="predicted"/>
<gene>
    <name evidence="2" type="ORF">SAMN02746089_00664</name>
</gene>
<keyword evidence="3" id="KW-1185">Reference proteome</keyword>
<sequence>MNNKILKVSLTLFLITMLILNLNGCKPKKKPNIPKNLKKTSAELPKPLTSLKEDLDKLYKSLEKVINEKIMPKPSTSESRGGQQGGQSKQQGKTQSSQKSSKASEKGKAGEKPAPSPEQKVLSDATKIVDKIHKDWNDLQPELTKNGASSQMIEQFSNNLNALTSSLKTNNPATIAVATNETYKFIPDFMALFKAKNIPGIYRVIYQIRNIFLKAYHDNWSGAKSDIASLNREWATLRASIEQKQVSIANKIDYSIKELEKAIDNKDKSLIKIESEILNSNINSLEKAIKK</sequence>